<feature type="compositionally biased region" description="Basic and acidic residues" evidence="1">
    <location>
        <begin position="297"/>
        <end position="309"/>
    </location>
</feature>
<proteinExistence type="predicted"/>
<feature type="compositionally biased region" description="Polar residues" evidence="1">
    <location>
        <begin position="211"/>
        <end position="229"/>
    </location>
</feature>
<reference evidence="2" key="1">
    <citation type="submission" date="2020-01" db="EMBL/GenBank/DDBJ databases">
        <title>Identification and distribution of gene clusters putatively required for synthesis of sphingolipid metabolism inhibitors in phylogenetically diverse species of the filamentous fungus Fusarium.</title>
        <authorList>
            <person name="Kim H.-S."/>
            <person name="Busman M."/>
            <person name="Brown D.W."/>
            <person name="Divon H."/>
            <person name="Uhlig S."/>
            <person name="Proctor R.H."/>
        </authorList>
    </citation>
    <scope>NUCLEOTIDE SEQUENCE</scope>
    <source>
        <strain evidence="2">NRRL 53441</strain>
    </source>
</reference>
<evidence type="ECO:0000256" key="1">
    <source>
        <dbReference type="SAM" id="MobiDB-lite"/>
    </source>
</evidence>
<feature type="compositionally biased region" description="Polar residues" evidence="1">
    <location>
        <begin position="310"/>
        <end position="325"/>
    </location>
</feature>
<feature type="compositionally biased region" description="Polar residues" evidence="1">
    <location>
        <begin position="474"/>
        <end position="485"/>
    </location>
</feature>
<organism evidence="2 3">
    <name type="scientific">Fusarium austroafricanum</name>
    <dbReference type="NCBI Taxonomy" id="2364996"/>
    <lineage>
        <taxon>Eukaryota</taxon>
        <taxon>Fungi</taxon>
        <taxon>Dikarya</taxon>
        <taxon>Ascomycota</taxon>
        <taxon>Pezizomycotina</taxon>
        <taxon>Sordariomycetes</taxon>
        <taxon>Hypocreomycetidae</taxon>
        <taxon>Hypocreales</taxon>
        <taxon>Nectriaceae</taxon>
        <taxon>Fusarium</taxon>
        <taxon>Fusarium concolor species complex</taxon>
    </lineage>
</organism>
<protein>
    <submittedName>
        <fullName evidence="2">Uncharacterized protein</fullName>
    </submittedName>
</protein>
<comment type="caution">
    <text evidence="2">The sequence shown here is derived from an EMBL/GenBank/DDBJ whole genome shotgun (WGS) entry which is preliminary data.</text>
</comment>
<feature type="compositionally biased region" description="Polar residues" evidence="1">
    <location>
        <begin position="187"/>
        <end position="202"/>
    </location>
</feature>
<sequence>MNSNSTAVDPKTTALWDCMTQWHAEVSAIKSPELVFQESYALIRHRFDNELEQLMHQQNDPNEYNRHREAILQKAGDMKELEIHYKLSTASMQQAYQERMELAHKRLACSLIEALGETINDPWIQNKFQQALAQQTSVAIGADAIEQRGDTAEEPNADSNENQDHEANRRIIRADLILGQVTSLCSIPGNASSEDQNQQKDTPATEVEVHNPSQIQEQSGNLPQSTSSDFGEPLSKSAELGQMANPTTENPSQGSNPATEMGQPSETNVQETRANEQPILDPGGSNPRNIDSQILADGDRADNAHDNREGNQNNTMPTATSNSNLPLADVHLHHSTKRPQPITMSETQQKRPRRSSPSTEGERVIYFDQVYQNGNAQVKYIIVKFPHYCGKWYILECKEHQKHFVKSPLRAASSHLSFIHGMSGGFSSTVETLGTRVLNCTEELAEENNRVARQAFTQGRGMPPMLDDADKGSQMHSENSGQSDVPSHDQGEKSQPQEDTGTPSPEISIIPVVGEVYAARYPKSRYIYPVFVLPWTSFDHFKWKAALLKLTPVCYLYNKKLDQRPQGWAEGYEDGGPLVNERQYPVIYFDGKPFPDQCDVGWVPISDMKAFNPDNPNIVHRTSVAEFLSKKDPRLTIMTTKHCTRPENYIVISDESDCEDQNTGSSRQKPLRVADKPTQENSDEMAVEGHNKNLTRPDNPCDDSTNKEVKETSSTERGNCNNGPGVENLPTFQRSINQDSETITRSQSNNCTPRVPSVPSELLLYDQPTLMKRRIEAPFVIADTESRRPTVPETHSPPVNSLLQYHITGAVEQGGEGPTQLIQSVTQGSNLQNQLPPILPTLSYSENLQALAAEARAALFAT</sequence>
<dbReference type="Proteomes" id="UP000605986">
    <property type="component" value="Unassembled WGS sequence"/>
</dbReference>
<evidence type="ECO:0000313" key="3">
    <source>
        <dbReference type="Proteomes" id="UP000605986"/>
    </source>
</evidence>
<feature type="compositionally biased region" description="Basic and acidic residues" evidence="1">
    <location>
        <begin position="486"/>
        <end position="496"/>
    </location>
</feature>
<feature type="compositionally biased region" description="Basic and acidic residues" evidence="1">
    <location>
        <begin position="704"/>
        <end position="714"/>
    </location>
</feature>
<feature type="compositionally biased region" description="Polar residues" evidence="1">
    <location>
        <begin position="244"/>
        <end position="272"/>
    </location>
</feature>
<gene>
    <name evidence="2" type="ORF">F53441_2891</name>
</gene>
<keyword evidence="3" id="KW-1185">Reference proteome</keyword>
<feature type="region of interest" description="Disordered" evidence="1">
    <location>
        <begin position="187"/>
        <end position="361"/>
    </location>
</feature>
<name>A0A8H4KNZ7_9HYPO</name>
<dbReference type="EMBL" id="JAADJG010000118">
    <property type="protein sequence ID" value="KAF4454657.1"/>
    <property type="molecule type" value="Genomic_DNA"/>
</dbReference>
<dbReference type="OrthoDB" id="4835412at2759"/>
<accession>A0A8H4KNZ7</accession>
<evidence type="ECO:0000313" key="2">
    <source>
        <dbReference type="EMBL" id="KAF4454657.1"/>
    </source>
</evidence>
<feature type="region of interest" description="Disordered" evidence="1">
    <location>
        <begin position="654"/>
        <end position="731"/>
    </location>
</feature>
<dbReference type="AlphaFoldDB" id="A0A8H4KNZ7"/>
<feature type="region of interest" description="Disordered" evidence="1">
    <location>
        <begin position="455"/>
        <end position="507"/>
    </location>
</feature>